<accession>A0A8E2EXL7</accession>
<feature type="compositionally biased region" description="Low complexity" evidence="1">
    <location>
        <begin position="55"/>
        <end position="68"/>
    </location>
</feature>
<evidence type="ECO:0000313" key="2">
    <source>
        <dbReference type="EMBL" id="OCL06744.1"/>
    </source>
</evidence>
<reference evidence="2 3" key="1">
    <citation type="journal article" date="2016" name="Nat. Commun.">
        <title>Ectomycorrhizal ecology is imprinted in the genome of the dominant symbiotic fungus Cenococcum geophilum.</title>
        <authorList>
            <consortium name="DOE Joint Genome Institute"/>
            <person name="Peter M."/>
            <person name="Kohler A."/>
            <person name="Ohm R.A."/>
            <person name="Kuo A."/>
            <person name="Krutzmann J."/>
            <person name="Morin E."/>
            <person name="Arend M."/>
            <person name="Barry K.W."/>
            <person name="Binder M."/>
            <person name="Choi C."/>
            <person name="Clum A."/>
            <person name="Copeland A."/>
            <person name="Grisel N."/>
            <person name="Haridas S."/>
            <person name="Kipfer T."/>
            <person name="LaButti K."/>
            <person name="Lindquist E."/>
            <person name="Lipzen A."/>
            <person name="Maire R."/>
            <person name="Meier B."/>
            <person name="Mihaltcheva S."/>
            <person name="Molinier V."/>
            <person name="Murat C."/>
            <person name="Poggeler S."/>
            <person name="Quandt C.A."/>
            <person name="Sperisen C."/>
            <person name="Tritt A."/>
            <person name="Tisserant E."/>
            <person name="Crous P.W."/>
            <person name="Henrissat B."/>
            <person name="Nehls U."/>
            <person name="Egli S."/>
            <person name="Spatafora J.W."/>
            <person name="Grigoriev I.V."/>
            <person name="Martin F.M."/>
        </authorList>
    </citation>
    <scope>NUCLEOTIDE SEQUENCE [LARGE SCALE GENOMIC DNA]</scope>
    <source>
        <strain evidence="2 3">CBS 207.34</strain>
    </source>
</reference>
<feature type="region of interest" description="Disordered" evidence="1">
    <location>
        <begin position="1"/>
        <end position="106"/>
    </location>
</feature>
<organism evidence="2 3">
    <name type="scientific">Glonium stellatum</name>
    <dbReference type="NCBI Taxonomy" id="574774"/>
    <lineage>
        <taxon>Eukaryota</taxon>
        <taxon>Fungi</taxon>
        <taxon>Dikarya</taxon>
        <taxon>Ascomycota</taxon>
        <taxon>Pezizomycotina</taxon>
        <taxon>Dothideomycetes</taxon>
        <taxon>Pleosporomycetidae</taxon>
        <taxon>Gloniales</taxon>
        <taxon>Gloniaceae</taxon>
        <taxon>Glonium</taxon>
    </lineage>
</organism>
<keyword evidence="3" id="KW-1185">Reference proteome</keyword>
<name>A0A8E2EXL7_9PEZI</name>
<feature type="compositionally biased region" description="Basic residues" evidence="1">
    <location>
        <begin position="1"/>
        <end position="15"/>
    </location>
</feature>
<protein>
    <submittedName>
        <fullName evidence="2">Uncharacterized protein</fullName>
    </submittedName>
</protein>
<dbReference type="AlphaFoldDB" id="A0A8E2EXL7"/>
<evidence type="ECO:0000256" key="1">
    <source>
        <dbReference type="SAM" id="MobiDB-lite"/>
    </source>
</evidence>
<sequence>MNTKKNKVVTKRARSKPTIGLTSPTAQIVVYTRKQQPPTASPTSTMKTSTESPASMMETSTESPTSESAWHRRRNKWSARNRRGNIYKRVSSNGKARQLNGDIGVKGPGLFKSHKYDKIKAWGGSKQINGNLISEASRFFD</sequence>
<dbReference type="EMBL" id="KV749988">
    <property type="protein sequence ID" value="OCL06744.1"/>
    <property type="molecule type" value="Genomic_DNA"/>
</dbReference>
<feature type="compositionally biased region" description="Polar residues" evidence="1">
    <location>
        <begin position="33"/>
        <end position="53"/>
    </location>
</feature>
<evidence type="ECO:0000313" key="3">
    <source>
        <dbReference type="Proteomes" id="UP000250140"/>
    </source>
</evidence>
<proteinExistence type="predicted"/>
<feature type="compositionally biased region" description="Basic residues" evidence="1">
    <location>
        <begin position="71"/>
        <end position="86"/>
    </location>
</feature>
<gene>
    <name evidence="2" type="ORF">AOQ84DRAFT_71540</name>
</gene>
<dbReference type="Proteomes" id="UP000250140">
    <property type="component" value="Unassembled WGS sequence"/>
</dbReference>